<dbReference type="Proteomes" id="UP000828251">
    <property type="component" value="Unassembled WGS sequence"/>
</dbReference>
<name>A0A9D3VZH7_9ROSI</name>
<dbReference type="OrthoDB" id="1000386at2759"/>
<accession>A0A9D3VZH7</accession>
<evidence type="ECO:0000313" key="1">
    <source>
        <dbReference type="EMBL" id="KAH1106431.1"/>
    </source>
</evidence>
<organism evidence="1 2">
    <name type="scientific">Gossypium stocksii</name>
    <dbReference type="NCBI Taxonomy" id="47602"/>
    <lineage>
        <taxon>Eukaryota</taxon>
        <taxon>Viridiplantae</taxon>
        <taxon>Streptophyta</taxon>
        <taxon>Embryophyta</taxon>
        <taxon>Tracheophyta</taxon>
        <taxon>Spermatophyta</taxon>
        <taxon>Magnoliopsida</taxon>
        <taxon>eudicotyledons</taxon>
        <taxon>Gunneridae</taxon>
        <taxon>Pentapetalae</taxon>
        <taxon>rosids</taxon>
        <taxon>malvids</taxon>
        <taxon>Malvales</taxon>
        <taxon>Malvaceae</taxon>
        <taxon>Malvoideae</taxon>
        <taxon>Gossypium</taxon>
    </lineage>
</organism>
<protein>
    <recommendedName>
        <fullName evidence="3">Retrotransposon Copia-like N-terminal domain-containing protein</fullName>
    </recommendedName>
</protein>
<dbReference type="PANTHER" id="PTHR47481">
    <property type="match status" value="1"/>
</dbReference>
<keyword evidence="2" id="KW-1185">Reference proteome</keyword>
<comment type="caution">
    <text evidence="1">The sequence shown here is derived from an EMBL/GenBank/DDBJ whole genome shotgun (WGS) entry which is preliminary data.</text>
</comment>
<dbReference type="EMBL" id="JAIQCV010000004">
    <property type="protein sequence ID" value="KAH1106431.1"/>
    <property type="molecule type" value="Genomic_DNA"/>
</dbReference>
<dbReference type="AlphaFoldDB" id="A0A9D3VZH7"/>
<evidence type="ECO:0000313" key="2">
    <source>
        <dbReference type="Proteomes" id="UP000828251"/>
    </source>
</evidence>
<evidence type="ECO:0008006" key="3">
    <source>
        <dbReference type="Google" id="ProtNLM"/>
    </source>
</evidence>
<sequence>MTVKLDEKSFFQWQQHVRLIVEGSKLLGFLDGTLPTPSRFVAAPDGTLTSNPDASMFVQQDKLLVSWLLSTISTSLLSCFTIAKTAYDVWTIVNWLFAASTSTKVSRVRHELHSVQKGEVSV</sequence>
<proteinExistence type="predicted"/>
<dbReference type="PANTHER" id="PTHR47481:SF10">
    <property type="entry name" value="COPIA-LIKE POLYPROTEIN_RETROTRANSPOSON"/>
    <property type="match status" value="1"/>
</dbReference>
<reference evidence="1 2" key="1">
    <citation type="journal article" date="2021" name="Plant Biotechnol. J.">
        <title>Multi-omics assisted identification of the key and species-specific regulatory components of drought-tolerant mechanisms in Gossypium stocksii.</title>
        <authorList>
            <person name="Yu D."/>
            <person name="Ke L."/>
            <person name="Zhang D."/>
            <person name="Wu Y."/>
            <person name="Sun Y."/>
            <person name="Mei J."/>
            <person name="Sun J."/>
            <person name="Sun Y."/>
        </authorList>
    </citation>
    <scope>NUCLEOTIDE SEQUENCE [LARGE SCALE GENOMIC DNA]</scope>
    <source>
        <strain evidence="2">cv. E1</strain>
        <tissue evidence="1">Leaf</tissue>
    </source>
</reference>
<gene>
    <name evidence="1" type="ORF">J1N35_010199</name>
</gene>